<reference evidence="4" key="1">
    <citation type="submission" date="2025-05" db="UniProtKB">
        <authorList>
            <consortium name="EnsemblMetazoa"/>
        </authorList>
    </citation>
    <scope>IDENTIFICATION</scope>
</reference>
<dbReference type="GeneID" id="126887929"/>
<dbReference type="InterPro" id="IPR009057">
    <property type="entry name" value="Homeodomain-like_sf"/>
</dbReference>
<dbReference type="PANTHER" id="PTHR19303:SF74">
    <property type="entry name" value="POGO TRANSPOSABLE ELEMENT WITH KRAB DOMAIN"/>
    <property type="match status" value="1"/>
</dbReference>
<dbReference type="Pfam" id="PF03184">
    <property type="entry name" value="DDE_1"/>
    <property type="match status" value="1"/>
</dbReference>
<evidence type="ECO:0000313" key="4">
    <source>
        <dbReference type="EnsemblMetazoa" id="XP_050511810.1"/>
    </source>
</evidence>
<evidence type="ECO:0000313" key="5">
    <source>
        <dbReference type="Proteomes" id="UP001652700"/>
    </source>
</evidence>
<feature type="domain" description="HTH psq-type" evidence="3">
    <location>
        <begin position="1"/>
        <end position="56"/>
    </location>
</feature>
<dbReference type="RefSeq" id="XP_050510861.1">
    <property type="nucleotide sequence ID" value="XM_050654904.1"/>
</dbReference>
<sequence>MPKTMMNSRKKATWSAEQLQEAINAVRSGKGKRQSAREFGIPYSTLKDRLNTNNACAAQLGRHPIFSTEQEKRVADRCIYLAKMFYGLTATDLRKIVYEFAVKNNIKHCFNDDKKMAGKDWLQAFLKRHPNLSLRKPEATSLGRISGFNAESVGLFFKNLNIVLTKYNFQACRIFNVDETGITTVQVPSKIVAPKGVKQLGKAVSWERGRNITLCCSVSASGIYIPPMFIYPRIRMSEQLKRNGPLGAIYECSAKGWMTVELFLIWLKHFNKHASTSNDNPALLLLDNHSSHCSLAAYEFCRENGIIMLSFPPHTSNKLQPLDLTFFGPLKSAYSNECSQKNNTI</sequence>
<dbReference type="SUPFAM" id="SSF46689">
    <property type="entry name" value="Homeodomain-like"/>
    <property type="match status" value="1"/>
</dbReference>
<dbReference type="EnsemblMetazoa" id="XM_050655853.1">
    <property type="protein sequence ID" value="XP_050511810.1"/>
    <property type="gene ID" value="LOC126887929"/>
</dbReference>
<dbReference type="PANTHER" id="PTHR19303">
    <property type="entry name" value="TRANSPOSON"/>
    <property type="match status" value="1"/>
</dbReference>
<evidence type="ECO:0000256" key="1">
    <source>
        <dbReference type="ARBA" id="ARBA00004123"/>
    </source>
</evidence>
<dbReference type="Gene3D" id="3.30.420.10">
    <property type="entry name" value="Ribonuclease H-like superfamily/Ribonuclease H"/>
    <property type="match status" value="1"/>
</dbReference>
<dbReference type="RefSeq" id="XP_050511810.1">
    <property type="nucleotide sequence ID" value="XM_050655853.1"/>
</dbReference>
<dbReference type="PROSITE" id="PS50960">
    <property type="entry name" value="HTH_PSQ"/>
    <property type="match status" value="1"/>
</dbReference>
<dbReference type="InterPro" id="IPR007889">
    <property type="entry name" value="HTH_Psq"/>
</dbReference>
<dbReference type="Gene3D" id="1.10.10.60">
    <property type="entry name" value="Homeodomain-like"/>
    <property type="match status" value="1"/>
</dbReference>
<dbReference type="Proteomes" id="UP001652700">
    <property type="component" value="Unplaced"/>
</dbReference>
<dbReference type="EnsemblMetazoa" id="XM_050654904.1">
    <property type="protein sequence ID" value="XP_050510861.1"/>
    <property type="gene ID" value="LOC126887395"/>
</dbReference>
<evidence type="ECO:0000259" key="3">
    <source>
        <dbReference type="PROSITE" id="PS50960"/>
    </source>
</evidence>
<proteinExistence type="predicted"/>
<dbReference type="Pfam" id="PF05225">
    <property type="entry name" value="HTH_psq"/>
    <property type="match status" value="1"/>
</dbReference>
<evidence type="ECO:0000256" key="2">
    <source>
        <dbReference type="PROSITE-ProRule" id="PRU00320"/>
    </source>
</evidence>
<keyword evidence="2" id="KW-0539">Nucleus</keyword>
<name>A0ABM5KNP3_DIAVI</name>
<organism evidence="4 5">
    <name type="scientific">Diabrotica virgifera virgifera</name>
    <name type="common">western corn rootworm</name>
    <dbReference type="NCBI Taxonomy" id="50390"/>
    <lineage>
        <taxon>Eukaryota</taxon>
        <taxon>Metazoa</taxon>
        <taxon>Ecdysozoa</taxon>
        <taxon>Arthropoda</taxon>
        <taxon>Hexapoda</taxon>
        <taxon>Insecta</taxon>
        <taxon>Pterygota</taxon>
        <taxon>Neoptera</taxon>
        <taxon>Endopterygota</taxon>
        <taxon>Coleoptera</taxon>
        <taxon>Polyphaga</taxon>
        <taxon>Cucujiformia</taxon>
        <taxon>Chrysomeloidea</taxon>
        <taxon>Chrysomelidae</taxon>
        <taxon>Galerucinae</taxon>
        <taxon>Diabroticina</taxon>
        <taxon>Diabroticites</taxon>
        <taxon>Diabrotica</taxon>
    </lineage>
</organism>
<keyword evidence="5" id="KW-1185">Reference proteome</keyword>
<dbReference type="InterPro" id="IPR036397">
    <property type="entry name" value="RNaseH_sf"/>
</dbReference>
<accession>A0ABM5KNP3</accession>
<keyword evidence="2" id="KW-0238">DNA-binding</keyword>
<feature type="DNA-binding region" description="H-T-H motif" evidence="2">
    <location>
        <begin position="32"/>
        <end position="52"/>
    </location>
</feature>
<protein>
    <recommendedName>
        <fullName evidence="3">HTH psq-type domain-containing protein</fullName>
    </recommendedName>
</protein>
<dbReference type="GeneID" id="126887395"/>
<dbReference type="InterPro" id="IPR004875">
    <property type="entry name" value="DDE_SF_endonuclease_dom"/>
</dbReference>
<comment type="subcellular location">
    <subcellularLocation>
        <location evidence="1 2">Nucleus</location>
    </subcellularLocation>
</comment>
<dbReference type="InterPro" id="IPR050863">
    <property type="entry name" value="CenT-Element_Derived"/>
</dbReference>